<dbReference type="PATRIC" id="fig|1053201.3.peg.5318"/>
<dbReference type="HOGENOM" id="CLU_057650_0_0_9"/>
<dbReference type="AlphaFoldDB" id="J8Y528"/>
<keyword evidence="1" id="KW-0175">Coiled coil</keyword>
<sequence>MNKKLYKKVILSTIITGIAASNVIPLHTFAAEQTVQNSVSQQQEDSKSYSLGPDKYKEVMEKMGASILTIDSYALTIINQQLTDLSKISSINGDLQANMIQHQNDAQTNAIYWFDDLKPHMMKTNQNIVSYNDTFQASYNQLLAALDQKDTVTFKNELEKLYNNILKDSQEVDGLLEKLKTFRNKMAEDTRSFKADSNQLISILESTNAGIPLLQQQINNYNNTIKENYDKRGGYIALSVFMPPVGIPLIVTADKNIASAQQEIEQLKSRISGAEAELVILTDAKNKTEHMTATIDTAIDALQNISNQWHTIGSKYNSLLKNVDKINPDRIALLKIDLKIAKDSWQDLKNYADKLYEGAKIVQNGPIVQIGQPIEGIVQNGQDCS</sequence>
<evidence type="ECO:0000256" key="1">
    <source>
        <dbReference type="SAM" id="Coils"/>
    </source>
</evidence>
<dbReference type="InterPro" id="IPR008414">
    <property type="entry name" value="HBL"/>
</dbReference>
<dbReference type="CDD" id="cd22653">
    <property type="entry name" value="ClyA_HblB-like"/>
    <property type="match status" value="1"/>
</dbReference>
<reference evidence="3 4" key="1">
    <citation type="submission" date="2012-04" db="EMBL/GenBank/DDBJ databases">
        <title>The Genome Sequence of Bacillus cereus HuA2-1.</title>
        <authorList>
            <consortium name="The Broad Institute Genome Sequencing Platform"/>
            <consortium name="The Broad Institute Genome Sequencing Center for Infectious Disease"/>
            <person name="Feldgarden M."/>
            <person name="Van der Auwera G.A."/>
            <person name="Mahillon J."/>
            <person name="Duprez V."/>
            <person name="Timmery S."/>
            <person name="Mattelet C."/>
            <person name="Dierick K."/>
            <person name="Sun M."/>
            <person name="Yu Z."/>
            <person name="Zhu L."/>
            <person name="Hu X."/>
            <person name="Shank E.B."/>
            <person name="Swiecicka I."/>
            <person name="Hansen B.M."/>
            <person name="Andrup L."/>
            <person name="Young S.K."/>
            <person name="Zeng Q."/>
            <person name="Gargeya S."/>
            <person name="Fitzgerald M."/>
            <person name="Haas B."/>
            <person name="Abouelleil A."/>
            <person name="Alvarado L."/>
            <person name="Arachchi H.M."/>
            <person name="Berlin A."/>
            <person name="Chapman S.B."/>
            <person name="Goldberg J."/>
            <person name="Griggs A."/>
            <person name="Gujja S."/>
            <person name="Hansen M."/>
            <person name="Howarth C."/>
            <person name="Imamovic A."/>
            <person name="Larimer J."/>
            <person name="McCowen C."/>
            <person name="Montmayeur A."/>
            <person name="Murphy C."/>
            <person name="Neiman D."/>
            <person name="Pearson M."/>
            <person name="Priest M."/>
            <person name="Roberts A."/>
            <person name="Saif S."/>
            <person name="Shea T."/>
            <person name="Sisk P."/>
            <person name="Sykes S."/>
            <person name="Wortman J."/>
            <person name="Nusbaum C."/>
            <person name="Birren B."/>
        </authorList>
    </citation>
    <scope>NUCLEOTIDE SEQUENCE [LARGE SCALE GENOMIC DNA]</scope>
    <source>
        <strain evidence="3 4">HuA2-1</strain>
    </source>
</reference>
<dbReference type="RefSeq" id="WP_002203999.1">
    <property type="nucleotide sequence ID" value="NZ_JH804674.1"/>
</dbReference>
<dbReference type="Pfam" id="PF05791">
    <property type="entry name" value="Bacillus_HBL"/>
    <property type="match status" value="1"/>
</dbReference>
<comment type="caution">
    <text evidence="3">The sequence shown here is derived from an EMBL/GenBank/DDBJ whole genome shotgun (WGS) entry which is preliminary data.</text>
</comment>
<dbReference type="GO" id="GO:0016020">
    <property type="term" value="C:membrane"/>
    <property type="evidence" value="ECO:0007669"/>
    <property type="project" value="InterPro"/>
</dbReference>
<dbReference type="PANTHER" id="PTHR38443:SF2">
    <property type="entry name" value="NON-HEMOLYTIC ENTEROTOXIN LYTIC COMPONENT L1"/>
    <property type="match status" value="1"/>
</dbReference>
<gene>
    <name evidence="3" type="ORF">IG3_05187</name>
</gene>
<dbReference type="EMBL" id="AHDV01000039">
    <property type="protein sequence ID" value="EJV76938.1"/>
    <property type="molecule type" value="Genomic_DNA"/>
</dbReference>
<protein>
    <recommendedName>
        <fullName evidence="5">Enterotoxin</fullName>
    </recommendedName>
</protein>
<evidence type="ECO:0000313" key="4">
    <source>
        <dbReference type="Proteomes" id="UP000004136"/>
    </source>
</evidence>
<feature type="signal peptide" evidence="2">
    <location>
        <begin position="1"/>
        <end position="30"/>
    </location>
</feature>
<dbReference type="InterPro" id="IPR052785">
    <property type="entry name" value="Enterotoxin_cmpnt"/>
</dbReference>
<accession>J8Y528</accession>
<evidence type="ECO:0000256" key="2">
    <source>
        <dbReference type="SAM" id="SignalP"/>
    </source>
</evidence>
<feature type="chain" id="PRO_5003817322" description="Enterotoxin" evidence="2">
    <location>
        <begin position="31"/>
        <end position="385"/>
    </location>
</feature>
<dbReference type="OrthoDB" id="2925033at2"/>
<keyword evidence="2" id="KW-0732">Signal</keyword>
<name>J8Y528_BACCE</name>
<organism evidence="3 4">
    <name type="scientific">Bacillus cereus HuA2-1</name>
    <dbReference type="NCBI Taxonomy" id="1053201"/>
    <lineage>
        <taxon>Bacteria</taxon>
        <taxon>Bacillati</taxon>
        <taxon>Bacillota</taxon>
        <taxon>Bacilli</taxon>
        <taxon>Bacillales</taxon>
        <taxon>Bacillaceae</taxon>
        <taxon>Bacillus</taxon>
        <taxon>Bacillus cereus group</taxon>
    </lineage>
</organism>
<feature type="coiled-coil region" evidence="1">
    <location>
        <begin position="250"/>
        <end position="284"/>
    </location>
</feature>
<dbReference type="Gene3D" id="1.20.1170.10">
    <property type="match status" value="1"/>
</dbReference>
<evidence type="ECO:0008006" key="5">
    <source>
        <dbReference type="Google" id="ProtNLM"/>
    </source>
</evidence>
<proteinExistence type="predicted"/>
<evidence type="ECO:0000313" key="3">
    <source>
        <dbReference type="EMBL" id="EJV76938.1"/>
    </source>
</evidence>
<dbReference type="SUPFAM" id="SSF58100">
    <property type="entry name" value="Bacterial hemolysins"/>
    <property type="match status" value="1"/>
</dbReference>
<dbReference type="PANTHER" id="PTHR38443">
    <property type="match status" value="1"/>
</dbReference>
<dbReference type="Proteomes" id="UP000004136">
    <property type="component" value="Unassembled WGS sequence"/>
</dbReference>